<reference evidence="2 4" key="2">
    <citation type="submission" date="2019-05" db="EMBL/GenBank/DDBJ databases">
        <title>Genome sequence of Moorella thermoacetica ATCC 33924.</title>
        <authorList>
            <person name="Poehlein A."/>
            <person name="Bengelsdorf F.R."/>
            <person name="Duerre P."/>
            <person name="Daniel R."/>
        </authorList>
    </citation>
    <scope>NUCLEOTIDE SEQUENCE [LARGE SCALE GENOMIC DNA]</scope>
    <source>
        <strain evidence="2 4">ATCC 33924</strain>
    </source>
</reference>
<proteinExistence type="predicted"/>
<gene>
    <name evidence="1" type="ORF">Maut_00545</name>
    <name evidence="2" type="ORF">MTAT_29300</name>
</gene>
<name>A0AAC9MTX6_NEOTH</name>
<organism evidence="1 3">
    <name type="scientific">Neomoorella thermoacetica</name>
    <name type="common">Clostridium thermoaceticum</name>
    <dbReference type="NCBI Taxonomy" id="1525"/>
    <lineage>
        <taxon>Bacteria</taxon>
        <taxon>Bacillati</taxon>
        <taxon>Bacillota</taxon>
        <taxon>Clostridia</taxon>
        <taxon>Neomoorellales</taxon>
        <taxon>Neomoorellaceae</taxon>
        <taxon>Neomoorella</taxon>
    </lineage>
</organism>
<keyword evidence="4" id="KW-1185">Reference proteome</keyword>
<protein>
    <submittedName>
        <fullName evidence="1">Uncharacterized protein</fullName>
    </submittedName>
</protein>
<evidence type="ECO:0000313" key="3">
    <source>
        <dbReference type="Proteomes" id="UP000094598"/>
    </source>
</evidence>
<dbReference type="Proteomes" id="UP000094598">
    <property type="component" value="Chromosome"/>
</dbReference>
<reference evidence="1 3" key="1">
    <citation type="submission" date="2016-08" db="EMBL/GenBank/DDBJ databases">
        <title>Moorella thermoacetica DSM 103132.</title>
        <authorList>
            <person name="Jendresen C.B."/>
            <person name="Redl S.M."/>
            <person name="Jensen T.O."/>
            <person name="Nielsen A.T."/>
        </authorList>
    </citation>
    <scope>NUCLEOTIDE SEQUENCE [LARGE SCALE GENOMIC DNA]</scope>
    <source>
        <strain evidence="1 3">DSM 103132</strain>
    </source>
</reference>
<dbReference type="EMBL" id="VCDX01000020">
    <property type="protein sequence ID" value="TYL07254.1"/>
    <property type="molecule type" value="Genomic_DNA"/>
</dbReference>
<dbReference type="EMBL" id="CP017019">
    <property type="protein sequence ID" value="AOQ23012.1"/>
    <property type="molecule type" value="Genomic_DNA"/>
</dbReference>
<sequence>MLPWGVIQEIIMKALGYFQSIGALEDNYAVSSIPGLYKRLYKRYYLPLTFLRIMSTI</sequence>
<evidence type="ECO:0000313" key="2">
    <source>
        <dbReference type="EMBL" id="TYL07254.1"/>
    </source>
</evidence>
<evidence type="ECO:0000313" key="4">
    <source>
        <dbReference type="Proteomes" id="UP000322283"/>
    </source>
</evidence>
<accession>A0AAC9MTX6</accession>
<dbReference type="AlphaFoldDB" id="A0AAC9MTX6"/>
<evidence type="ECO:0000313" key="1">
    <source>
        <dbReference type="EMBL" id="AOQ23012.1"/>
    </source>
</evidence>
<dbReference type="Proteomes" id="UP000322283">
    <property type="component" value="Unassembled WGS sequence"/>
</dbReference>